<dbReference type="InterPro" id="IPR051565">
    <property type="entry name" value="Sal_C2H2-zinc-finger"/>
</dbReference>
<dbReference type="InterPro" id="IPR036236">
    <property type="entry name" value="Znf_C2H2_sf"/>
</dbReference>
<evidence type="ECO:0000313" key="14">
    <source>
        <dbReference type="EMBL" id="KAJ7045706.1"/>
    </source>
</evidence>
<evidence type="ECO:0000256" key="9">
    <source>
        <dbReference type="ARBA" id="ARBA00023242"/>
    </source>
</evidence>
<feature type="compositionally biased region" description="Polar residues" evidence="12">
    <location>
        <begin position="306"/>
        <end position="320"/>
    </location>
</feature>
<keyword evidence="4 11" id="KW-0863">Zinc-finger</keyword>
<reference evidence="14" key="1">
    <citation type="submission" date="2023-03" db="EMBL/GenBank/DDBJ databases">
        <title>Massive genome expansion in bonnet fungi (Mycena s.s.) driven by repeated elements and novel gene families across ecological guilds.</title>
        <authorList>
            <consortium name="Lawrence Berkeley National Laboratory"/>
            <person name="Harder C.B."/>
            <person name="Miyauchi S."/>
            <person name="Viragh M."/>
            <person name="Kuo A."/>
            <person name="Thoen E."/>
            <person name="Andreopoulos B."/>
            <person name="Lu D."/>
            <person name="Skrede I."/>
            <person name="Drula E."/>
            <person name="Henrissat B."/>
            <person name="Morin E."/>
            <person name="Kohler A."/>
            <person name="Barry K."/>
            <person name="LaButti K."/>
            <person name="Morin E."/>
            <person name="Salamov A."/>
            <person name="Lipzen A."/>
            <person name="Mereny Z."/>
            <person name="Hegedus B."/>
            <person name="Baldrian P."/>
            <person name="Stursova M."/>
            <person name="Weitz H."/>
            <person name="Taylor A."/>
            <person name="Grigoriev I.V."/>
            <person name="Nagy L.G."/>
            <person name="Martin F."/>
            <person name="Kauserud H."/>
        </authorList>
    </citation>
    <scope>NUCLEOTIDE SEQUENCE</scope>
    <source>
        <strain evidence="14">CBHHK200</strain>
    </source>
</reference>
<evidence type="ECO:0000256" key="7">
    <source>
        <dbReference type="ARBA" id="ARBA00023125"/>
    </source>
</evidence>
<feature type="domain" description="C2H2-type" evidence="13">
    <location>
        <begin position="238"/>
        <end position="265"/>
    </location>
</feature>
<keyword evidence="6" id="KW-0805">Transcription regulation</keyword>
<dbReference type="SUPFAM" id="SSF57667">
    <property type="entry name" value="beta-beta-alpha zinc fingers"/>
    <property type="match status" value="1"/>
</dbReference>
<keyword evidence="2" id="KW-0479">Metal-binding</keyword>
<keyword evidence="3" id="KW-0677">Repeat</keyword>
<dbReference type="PROSITE" id="PS00028">
    <property type="entry name" value="ZINC_FINGER_C2H2_1"/>
    <property type="match status" value="2"/>
</dbReference>
<dbReference type="GO" id="GO:0008270">
    <property type="term" value="F:zinc ion binding"/>
    <property type="evidence" value="ECO:0007669"/>
    <property type="project" value="UniProtKB-KW"/>
</dbReference>
<keyword evidence="8" id="KW-0804">Transcription</keyword>
<evidence type="ECO:0000256" key="8">
    <source>
        <dbReference type="ARBA" id="ARBA00023163"/>
    </source>
</evidence>
<proteinExistence type="inferred from homology"/>
<organism evidence="14 15">
    <name type="scientific">Mycena alexandri</name>
    <dbReference type="NCBI Taxonomy" id="1745969"/>
    <lineage>
        <taxon>Eukaryota</taxon>
        <taxon>Fungi</taxon>
        <taxon>Dikarya</taxon>
        <taxon>Basidiomycota</taxon>
        <taxon>Agaricomycotina</taxon>
        <taxon>Agaricomycetes</taxon>
        <taxon>Agaricomycetidae</taxon>
        <taxon>Agaricales</taxon>
        <taxon>Marasmiineae</taxon>
        <taxon>Mycenaceae</taxon>
        <taxon>Mycena</taxon>
    </lineage>
</organism>
<comment type="subcellular location">
    <subcellularLocation>
        <location evidence="1">Nucleus</location>
    </subcellularLocation>
</comment>
<dbReference type="SMART" id="SM00355">
    <property type="entry name" value="ZnF_C2H2"/>
    <property type="match status" value="2"/>
</dbReference>
<comment type="similarity">
    <text evidence="10">Belongs to the sal C2H2-type zinc-finger protein family.</text>
</comment>
<dbReference type="FunFam" id="3.30.160.60:FF:001465">
    <property type="entry name" value="Zinc finger protein 560"/>
    <property type="match status" value="1"/>
</dbReference>
<dbReference type="Pfam" id="PF00096">
    <property type="entry name" value="zf-C2H2"/>
    <property type="match status" value="2"/>
</dbReference>
<evidence type="ECO:0000256" key="11">
    <source>
        <dbReference type="PROSITE-ProRule" id="PRU00042"/>
    </source>
</evidence>
<dbReference type="FunFam" id="3.30.160.60:FF:001102">
    <property type="entry name" value="Transcription factor IIIA"/>
    <property type="match status" value="1"/>
</dbReference>
<protein>
    <recommendedName>
        <fullName evidence="13">C2H2-type domain-containing protein</fullName>
    </recommendedName>
</protein>
<evidence type="ECO:0000256" key="6">
    <source>
        <dbReference type="ARBA" id="ARBA00023015"/>
    </source>
</evidence>
<name>A0AAD6TFR9_9AGAR</name>
<evidence type="ECO:0000256" key="5">
    <source>
        <dbReference type="ARBA" id="ARBA00022833"/>
    </source>
</evidence>
<keyword evidence="9" id="KW-0539">Nucleus</keyword>
<evidence type="ECO:0000256" key="2">
    <source>
        <dbReference type="ARBA" id="ARBA00022723"/>
    </source>
</evidence>
<feature type="compositionally biased region" description="Low complexity" evidence="12">
    <location>
        <begin position="64"/>
        <end position="81"/>
    </location>
</feature>
<dbReference type="PANTHER" id="PTHR23233">
    <property type="entry name" value="SAL-LIKE PROTEIN"/>
    <property type="match status" value="1"/>
</dbReference>
<feature type="compositionally biased region" description="Basic and acidic residues" evidence="12">
    <location>
        <begin position="202"/>
        <end position="211"/>
    </location>
</feature>
<dbReference type="InterPro" id="IPR013087">
    <property type="entry name" value="Znf_C2H2_type"/>
</dbReference>
<dbReference type="GO" id="GO:0000981">
    <property type="term" value="F:DNA-binding transcription factor activity, RNA polymerase II-specific"/>
    <property type="evidence" value="ECO:0007669"/>
    <property type="project" value="TreeGrafter"/>
</dbReference>
<dbReference type="GO" id="GO:0000122">
    <property type="term" value="P:negative regulation of transcription by RNA polymerase II"/>
    <property type="evidence" value="ECO:0007669"/>
    <property type="project" value="UniProtKB-ARBA"/>
</dbReference>
<feature type="region of interest" description="Disordered" evidence="12">
    <location>
        <begin position="290"/>
        <end position="360"/>
    </location>
</feature>
<evidence type="ECO:0000256" key="12">
    <source>
        <dbReference type="SAM" id="MobiDB-lite"/>
    </source>
</evidence>
<dbReference type="GO" id="GO:0005634">
    <property type="term" value="C:nucleus"/>
    <property type="evidence" value="ECO:0007669"/>
    <property type="project" value="UniProtKB-SubCell"/>
</dbReference>
<accession>A0AAD6TFR9</accession>
<dbReference type="EMBL" id="JARJCM010000004">
    <property type="protein sequence ID" value="KAJ7045706.1"/>
    <property type="molecule type" value="Genomic_DNA"/>
</dbReference>
<evidence type="ECO:0000259" key="13">
    <source>
        <dbReference type="PROSITE" id="PS50157"/>
    </source>
</evidence>
<evidence type="ECO:0000256" key="3">
    <source>
        <dbReference type="ARBA" id="ARBA00022737"/>
    </source>
</evidence>
<feature type="region of interest" description="Disordered" evidence="12">
    <location>
        <begin position="1"/>
        <end position="211"/>
    </location>
</feature>
<evidence type="ECO:0000256" key="10">
    <source>
        <dbReference type="ARBA" id="ARBA00038474"/>
    </source>
</evidence>
<evidence type="ECO:0000313" key="15">
    <source>
        <dbReference type="Proteomes" id="UP001218188"/>
    </source>
</evidence>
<keyword evidence="7" id="KW-0238">DNA-binding</keyword>
<feature type="domain" description="C2H2-type" evidence="13">
    <location>
        <begin position="266"/>
        <end position="295"/>
    </location>
</feature>
<evidence type="ECO:0000256" key="1">
    <source>
        <dbReference type="ARBA" id="ARBA00004123"/>
    </source>
</evidence>
<evidence type="ECO:0000256" key="4">
    <source>
        <dbReference type="ARBA" id="ARBA00022771"/>
    </source>
</evidence>
<feature type="compositionally biased region" description="Polar residues" evidence="12">
    <location>
        <begin position="117"/>
        <end position="127"/>
    </location>
</feature>
<sequence>MSSSSDSSRSRRSLERPVLPPIRDLFRELSSSRVPPESPALTLARLRVSDEEDPRNAYGPGPQPRLTSSRPPSRSHTDPSTFVQSQHSRFHSTPSAVYDRSRPSSQDPHARGPYTTPDFQSAPTRTMSYDRVAYPPSPAYPAHRTTVPTHDPRGARPPYNYNPAMMSQPQPQPQPQPVYYARAQPPSSAMPPTISTSTHARGGGEDPDRTPVARFQSSGMVGFAPPDASISAVGPAKYECSYCGKGFSRPSSLRIHLNSHTGEKPFICPVDGCGRSFSVLSNMRRHARVHVTPMAPAGDGKRSPPLATSSHPAWNPTSSTKWKHRRDSSASASSSSSRRTRSESSEDEEDYDRPDKRTRK</sequence>
<dbReference type="AlphaFoldDB" id="A0AAD6TFR9"/>
<keyword evidence="15" id="KW-1185">Reference proteome</keyword>
<comment type="caution">
    <text evidence="14">The sequence shown here is derived from an EMBL/GenBank/DDBJ whole genome shotgun (WGS) entry which is preliminary data.</text>
</comment>
<dbReference type="PROSITE" id="PS50157">
    <property type="entry name" value="ZINC_FINGER_C2H2_2"/>
    <property type="match status" value="2"/>
</dbReference>
<keyword evidence="5" id="KW-0862">Zinc</keyword>
<dbReference type="Gene3D" id="3.30.160.60">
    <property type="entry name" value="Classic Zinc Finger"/>
    <property type="match status" value="2"/>
</dbReference>
<gene>
    <name evidence="14" type="ORF">C8F04DRAFT_1249089</name>
</gene>
<dbReference type="GO" id="GO:0000978">
    <property type="term" value="F:RNA polymerase II cis-regulatory region sequence-specific DNA binding"/>
    <property type="evidence" value="ECO:0007669"/>
    <property type="project" value="TreeGrafter"/>
</dbReference>
<dbReference type="Proteomes" id="UP001218188">
    <property type="component" value="Unassembled WGS sequence"/>
</dbReference>
<feature type="compositionally biased region" description="Polar residues" evidence="12">
    <location>
        <begin position="82"/>
        <end position="95"/>
    </location>
</feature>
<dbReference type="PANTHER" id="PTHR23233:SF84">
    <property type="entry name" value="FI23031P1"/>
    <property type="match status" value="1"/>
</dbReference>